<evidence type="ECO:0000313" key="2">
    <source>
        <dbReference type="Proteomes" id="UP000824102"/>
    </source>
</evidence>
<accession>A0A9D2K0M2</accession>
<gene>
    <name evidence="1" type="ORF">H9964_04340</name>
</gene>
<sequence length="58" mass="6629">MKLPSDAAMLLSFVNTKLRDVYDSLDALCEDCEADRGELEEKLRALGYEYDPARNAFR</sequence>
<organism evidence="1 2">
    <name type="scientific">Candidatus Gallimonas intestinavium</name>
    <dbReference type="NCBI Taxonomy" id="2838603"/>
    <lineage>
        <taxon>Bacteria</taxon>
        <taxon>Bacillati</taxon>
        <taxon>Bacillota</taxon>
        <taxon>Clostridia</taxon>
        <taxon>Candidatus Gallimonas</taxon>
    </lineage>
</organism>
<proteinExistence type="predicted"/>
<dbReference type="AlphaFoldDB" id="A0A9D2K0M2"/>
<dbReference type="Pfam" id="PF14056">
    <property type="entry name" value="DUF4250"/>
    <property type="match status" value="1"/>
</dbReference>
<comment type="caution">
    <text evidence="1">The sequence shown here is derived from an EMBL/GenBank/DDBJ whole genome shotgun (WGS) entry which is preliminary data.</text>
</comment>
<evidence type="ECO:0000313" key="1">
    <source>
        <dbReference type="EMBL" id="HIZ72789.1"/>
    </source>
</evidence>
<name>A0A9D2K0M2_9FIRM</name>
<dbReference type="Proteomes" id="UP000824102">
    <property type="component" value="Unassembled WGS sequence"/>
</dbReference>
<dbReference type="EMBL" id="DXBB01000062">
    <property type="protein sequence ID" value="HIZ72789.1"/>
    <property type="molecule type" value="Genomic_DNA"/>
</dbReference>
<reference evidence="1" key="2">
    <citation type="submission" date="2021-04" db="EMBL/GenBank/DDBJ databases">
        <authorList>
            <person name="Gilroy R."/>
        </authorList>
    </citation>
    <scope>NUCLEOTIDE SEQUENCE</scope>
    <source>
        <strain evidence="1">ChiW7-2402</strain>
    </source>
</reference>
<dbReference type="InterPro" id="IPR025346">
    <property type="entry name" value="DUF4250"/>
</dbReference>
<protein>
    <submittedName>
        <fullName evidence="1">DUF4250 domain-containing protein</fullName>
    </submittedName>
</protein>
<reference evidence="1" key="1">
    <citation type="journal article" date="2021" name="PeerJ">
        <title>Extensive microbial diversity within the chicken gut microbiome revealed by metagenomics and culture.</title>
        <authorList>
            <person name="Gilroy R."/>
            <person name="Ravi A."/>
            <person name="Getino M."/>
            <person name="Pursley I."/>
            <person name="Horton D.L."/>
            <person name="Alikhan N.F."/>
            <person name="Baker D."/>
            <person name="Gharbi K."/>
            <person name="Hall N."/>
            <person name="Watson M."/>
            <person name="Adriaenssens E.M."/>
            <person name="Foster-Nyarko E."/>
            <person name="Jarju S."/>
            <person name="Secka A."/>
            <person name="Antonio M."/>
            <person name="Oren A."/>
            <person name="Chaudhuri R.R."/>
            <person name="La Ragione R."/>
            <person name="Hildebrand F."/>
            <person name="Pallen M.J."/>
        </authorList>
    </citation>
    <scope>NUCLEOTIDE SEQUENCE</scope>
    <source>
        <strain evidence="1">ChiW7-2402</strain>
    </source>
</reference>